<evidence type="ECO:0000313" key="3">
    <source>
        <dbReference type="Proteomes" id="UP000631421"/>
    </source>
</evidence>
<feature type="transmembrane region" description="Helical" evidence="1">
    <location>
        <begin position="23"/>
        <end position="44"/>
    </location>
</feature>
<keyword evidence="1" id="KW-0472">Membrane</keyword>
<keyword evidence="3" id="KW-1185">Reference proteome</keyword>
<keyword evidence="1" id="KW-1133">Transmembrane helix</keyword>
<dbReference type="RefSeq" id="WP_190352962.1">
    <property type="nucleotide sequence ID" value="NZ_JACJPY010000111.1"/>
</dbReference>
<gene>
    <name evidence="2" type="ORF">H6F44_20580</name>
</gene>
<reference evidence="2" key="2">
    <citation type="submission" date="2020-08" db="EMBL/GenBank/DDBJ databases">
        <authorList>
            <person name="Chen M."/>
            <person name="Teng W."/>
            <person name="Zhao L."/>
            <person name="Hu C."/>
            <person name="Zhou Y."/>
            <person name="Han B."/>
            <person name="Song L."/>
            <person name="Shu W."/>
        </authorList>
    </citation>
    <scope>NUCLEOTIDE SEQUENCE</scope>
    <source>
        <strain evidence="2">FACHB-1277</strain>
    </source>
</reference>
<protein>
    <submittedName>
        <fullName evidence="2">Uncharacterized protein</fullName>
    </submittedName>
</protein>
<name>A0A926ZA40_9CYAN</name>
<evidence type="ECO:0000256" key="1">
    <source>
        <dbReference type="SAM" id="Phobius"/>
    </source>
</evidence>
<reference evidence="2" key="1">
    <citation type="journal article" date="2015" name="ISME J.">
        <title>Draft Genome Sequence of Streptomyces incarnatus NRRL8089, which Produces the Nucleoside Antibiotic Sinefungin.</title>
        <authorList>
            <person name="Oshima K."/>
            <person name="Hattori M."/>
            <person name="Shimizu H."/>
            <person name="Fukuda K."/>
            <person name="Nemoto M."/>
            <person name="Inagaki K."/>
            <person name="Tamura T."/>
        </authorList>
    </citation>
    <scope>NUCLEOTIDE SEQUENCE</scope>
    <source>
        <strain evidence="2">FACHB-1277</strain>
    </source>
</reference>
<accession>A0A926ZA40</accession>
<dbReference type="EMBL" id="JACJPY010000111">
    <property type="protein sequence ID" value="MBD2152494.1"/>
    <property type="molecule type" value="Genomic_DNA"/>
</dbReference>
<sequence length="54" mass="5978">MKSRSIDEIEADLKKIHPLIKPFVMVGTVIAAIAYLPFALFSIARSKDEGESDD</sequence>
<dbReference type="AlphaFoldDB" id="A0A926ZA40"/>
<keyword evidence="1" id="KW-0812">Transmembrane</keyword>
<dbReference type="Proteomes" id="UP000631421">
    <property type="component" value="Unassembled WGS sequence"/>
</dbReference>
<organism evidence="2 3">
    <name type="scientific">Pseudanabaena cinerea FACHB-1277</name>
    <dbReference type="NCBI Taxonomy" id="2949581"/>
    <lineage>
        <taxon>Bacteria</taxon>
        <taxon>Bacillati</taxon>
        <taxon>Cyanobacteriota</taxon>
        <taxon>Cyanophyceae</taxon>
        <taxon>Pseudanabaenales</taxon>
        <taxon>Pseudanabaenaceae</taxon>
        <taxon>Pseudanabaena</taxon>
        <taxon>Pseudanabaena cinerea</taxon>
    </lineage>
</organism>
<proteinExistence type="predicted"/>
<comment type="caution">
    <text evidence="2">The sequence shown here is derived from an EMBL/GenBank/DDBJ whole genome shotgun (WGS) entry which is preliminary data.</text>
</comment>
<evidence type="ECO:0000313" key="2">
    <source>
        <dbReference type="EMBL" id="MBD2152494.1"/>
    </source>
</evidence>